<dbReference type="GO" id="GO:0015450">
    <property type="term" value="F:protein-transporting ATPase activity"/>
    <property type="evidence" value="ECO:0007669"/>
    <property type="project" value="InterPro"/>
</dbReference>
<evidence type="ECO:0000256" key="3">
    <source>
        <dbReference type="ARBA" id="ARBA00022475"/>
    </source>
</evidence>
<comment type="similarity">
    <text evidence="9">Belongs to the SecD/SecF family. SecF subfamily.</text>
</comment>
<protein>
    <recommendedName>
        <fullName evidence="9">Protein-export membrane protein SecF</fullName>
    </recommendedName>
</protein>
<dbReference type="RefSeq" id="WP_133609887.1">
    <property type="nucleotide sequence ID" value="NZ_SNXW01000007.1"/>
</dbReference>
<evidence type="ECO:0000313" key="11">
    <source>
        <dbReference type="EMBL" id="TDP81716.1"/>
    </source>
</evidence>
<sequence>MEFFRIQRDIPFMRHALVFNIISFLTFALAVFFLVTRGLHLSIEFTGGSLIEVQYAQAADLHKAREAVEGLKLGEVQVQNFGTSRDVLIRLPLRGTMKQTELVTKVFDALCQSESGKVSVQSSDKGDRQVCLVASGGAKAGAADGAQTEPLTLQRSEFVGPQVGDELATDGAKALLATVIGIMIYLAIRFEWKFAVAGVIANLHDVVIILGFFAFFQWEFSLSVLAAVLAVLGYSVNESVVIFDRIREIFRKMRKMDTRQAIDHAITSTMSRTMITHGCTEMMVLAMLIFGGPTLHYFAMALTIGILFGIYSSVFVAAAIAMWLGVKREDLVKGGKKDIDPNDPHAGAVV</sequence>
<evidence type="ECO:0000256" key="6">
    <source>
        <dbReference type="ARBA" id="ARBA00022989"/>
    </source>
</evidence>
<keyword evidence="4 9" id="KW-0812">Transmembrane</keyword>
<keyword evidence="5 9" id="KW-0653">Protein transport</keyword>
<feature type="transmembrane region" description="Helical" evidence="9">
    <location>
        <begin position="171"/>
        <end position="188"/>
    </location>
</feature>
<reference evidence="11 12" key="1">
    <citation type="submission" date="2019-03" db="EMBL/GenBank/DDBJ databases">
        <title>Genomic Encyclopedia of Type Strains, Phase IV (KMG-IV): sequencing the most valuable type-strain genomes for metagenomic binning, comparative biology and taxonomic classification.</title>
        <authorList>
            <person name="Goeker M."/>
        </authorList>
    </citation>
    <scope>NUCLEOTIDE SEQUENCE [LARGE SCALE GENOMIC DNA]</scope>
    <source>
        <strain evidence="11 12">DSM 11901</strain>
    </source>
</reference>
<dbReference type="EMBL" id="SNXW01000007">
    <property type="protein sequence ID" value="TDP81716.1"/>
    <property type="molecule type" value="Genomic_DNA"/>
</dbReference>
<evidence type="ECO:0000313" key="12">
    <source>
        <dbReference type="Proteomes" id="UP000294593"/>
    </source>
</evidence>
<dbReference type="InterPro" id="IPR048634">
    <property type="entry name" value="SecD_SecF_C"/>
</dbReference>
<feature type="transmembrane region" description="Helical" evidence="9">
    <location>
        <begin position="222"/>
        <end position="246"/>
    </location>
</feature>
<dbReference type="InterPro" id="IPR055344">
    <property type="entry name" value="SecD_SecF_C_bact"/>
</dbReference>
<dbReference type="PANTHER" id="PTHR30081">
    <property type="entry name" value="PROTEIN-EXPORT MEMBRANE PROTEIN SEC"/>
    <property type="match status" value="1"/>
</dbReference>
<evidence type="ECO:0000256" key="2">
    <source>
        <dbReference type="ARBA" id="ARBA00022448"/>
    </source>
</evidence>
<dbReference type="InterPro" id="IPR022646">
    <property type="entry name" value="SecD/SecF_CS"/>
</dbReference>
<dbReference type="NCBIfam" id="TIGR00966">
    <property type="entry name" value="transloc_SecF"/>
    <property type="match status" value="1"/>
</dbReference>
<evidence type="ECO:0000256" key="4">
    <source>
        <dbReference type="ARBA" id="ARBA00022692"/>
    </source>
</evidence>
<accession>A0A4R6R810</accession>
<dbReference type="PANTHER" id="PTHR30081:SF8">
    <property type="entry name" value="PROTEIN TRANSLOCASE SUBUNIT SECF"/>
    <property type="match status" value="1"/>
</dbReference>
<evidence type="ECO:0000256" key="7">
    <source>
        <dbReference type="ARBA" id="ARBA00023010"/>
    </source>
</evidence>
<feature type="transmembrane region" description="Helical" evidence="9">
    <location>
        <begin position="274"/>
        <end position="291"/>
    </location>
</feature>
<dbReference type="GO" id="GO:0065002">
    <property type="term" value="P:intracellular protein transmembrane transport"/>
    <property type="evidence" value="ECO:0007669"/>
    <property type="project" value="UniProtKB-UniRule"/>
</dbReference>
<dbReference type="NCBIfam" id="TIGR00916">
    <property type="entry name" value="2A0604s01"/>
    <property type="match status" value="1"/>
</dbReference>
<evidence type="ECO:0000259" key="10">
    <source>
        <dbReference type="Pfam" id="PF02355"/>
    </source>
</evidence>
<dbReference type="InterPro" id="IPR005665">
    <property type="entry name" value="SecF_bac"/>
</dbReference>
<gene>
    <name evidence="9" type="primary">secF</name>
    <name evidence="11" type="ORF">EV672_107147</name>
</gene>
<keyword evidence="6 9" id="KW-1133">Transmembrane helix</keyword>
<feature type="transmembrane region" description="Helical" evidence="9">
    <location>
        <begin position="12"/>
        <end position="35"/>
    </location>
</feature>
<dbReference type="FunFam" id="1.20.1640.10:FF:000025">
    <property type="entry name" value="Protein-export membrane protein SecF"/>
    <property type="match status" value="1"/>
</dbReference>
<evidence type="ECO:0000256" key="5">
    <source>
        <dbReference type="ARBA" id="ARBA00022927"/>
    </source>
</evidence>
<name>A0A4R6R810_9BURK</name>
<dbReference type="Pfam" id="PF02355">
    <property type="entry name" value="SecD_SecF_C"/>
    <property type="match status" value="1"/>
</dbReference>
<dbReference type="GO" id="GO:0005886">
    <property type="term" value="C:plasma membrane"/>
    <property type="evidence" value="ECO:0007669"/>
    <property type="project" value="UniProtKB-SubCell"/>
</dbReference>
<dbReference type="AlphaFoldDB" id="A0A4R6R810"/>
<comment type="function">
    <text evidence="9">Part of the Sec protein translocase complex. Interacts with the SecYEG preprotein conducting channel. SecDF uses the proton motive force (PMF) to complete protein translocation after the ATP-dependent function of SecA.</text>
</comment>
<dbReference type="InterPro" id="IPR022645">
    <property type="entry name" value="SecD/SecF_bac"/>
</dbReference>
<comment type="subcellular location">
    <subcellularLocation>
        <location evidence="1 9">Cell membrane</location>
        <topology evidence="1 9">Multi-pass membrane protein</topology>
    </subcellularLocation>
</comment>
<comment type="caution">
    <text evidence="11">The sequence shown here is derived from an EMBL/GenBank/DDBJ whole genome shotgun (WGS) entry which is preliminary data.</text>
</comment>
<evidence type="ECO:0000256" key="1">
    <source>
        <dbReference type="ARBA" id="ARBA00004651"/>
    </source>
</evidence>
<dbReference type="PRINTS" id="PR01755">
    <property type="entry name" value="SECFTRNLCASE"/>
</dbReference>
<proteinExistence type="inferred from homology"/>
<feature type="domain" description="Protein export membrane protein SecD/SecF C-terminal" evidence="10">
    <location>
        <begin position="152"/>
        <end position="325"/>
    </location>
</feature>
<dbReference type="Pfam" id="PF07549">
    <property type="entry name" value="Sec_GG"/>
    <property type="match status" value="1"/>
</dbReference>
<dbReference type="HAMAP" id="MF_01464_B">
    <property type="entry name" value="SecF_B"/>
    <property type="match status" value="1"/>
</dbReference>
<dbReference type="GO" id="GO:0043952">
    <property type="term" value="P:protein transport by the Sec complex"/>
    <property type="evidence" value="ECO:0007669"/>
    <property type="project" value="UniProtKB-UniRule"/>
</dbReference>
<comment type="subunit">
    <text evidence="9">Forms a complex with SecD. Part of the essential Sec protein translocation apparatus which comprises SecA, SecYEG and auxiliary proteins SecDF-YajC and YidC.</text>
</comment>
<feature type="transmembrane region" description="Helical" evidence="9">
    <location>
        <begin position="297"/>
        <end position="326"/>
    </location>
</feature>
<dbReference type="Gene3D" id="1.20.1640.10">
    <property type="entry name" value="Multidrug efflux transporter AcrB transmembrane domain"/>
    <property type="match status" value="1"/>
</dbReference>
<evidence type="ECO:0000256" key="9">
    <source>
        <dbReference type="HAMAP-Rule" id="MF_01464"/>
    </source>
</evidence>
<dbReference type="Proteomes" id="UP000294593">
    <property type="component" value="Unassembled WGS sequence"/>
</dbReference>
<dbReference type="SUPFAM" id="SSF82866">
    <property type="entry name" value="Multidrug efflux transporter AcrB transmembrane domain"/>
    <property type="match status" value="1"/>
</dbReference>
<dbReference type="GO" id="GO:0006605">
    <property type="term" value="P:protein targeting"/>
    <property type="evidence" value="ECO:0007669"/>
    <property type="project" value="UniProtKB-UniRule"/>
</dbReference>
<dbReference type="InterPro" id="IPR022813">
    <property type="entry name" value="SecD/SecF_arch_bac"/>
</dbReference>
<feature type="transmembrane region" description="Helical" evidence="9">
    <location>
        <begin position="195"/>
        <end position="216"/>
    </location>
</feature>
<dbReference type="OrthoDB" id="9774769at2"/>
<evidence type="ECO:0000256" key="8">
    <source>
        <dbReference type="ARBA" id="ARBA00023136"/>
    </source>
</evidence>
<organism evidence="11 12">
    <name type="scientific">Aquabacterium commune</name>
    <dbReference type="NCBI Taxonomy" id="70586"/>
    <lineage>
        <taxon>Bacteria</taxon>
        <taxon>Pseudomonadati</taxon>
        <taxon>Pseudomonadota</taxon>
        <taxon>Betaproteobacteria</taxon>
        <taxon>Burkholderiales</taxon>
        <taxon>Aquabacterium</taxon>
    </lineage>
</organism>
<keyword evidence="3 9" id="KW-1003">Cell membrane</keyword>
<keyword evidence="12" id="KW-1185">Reference proteome</keyword>
<keyword evidence="8 9" id="KW-0472">Membrane</keyword>
<keyword evidence="7 9" id="KW-0811">Translocation</keyword>
<keyword evidence="2 9" id="KW-0813">Transport</keyword>